<evidence type="ECO:0000256" key="2">
    <source>
        <dbReference type="ARBA" id="ARBA00022448"/>
    </source>
</evidence>
<dbReference type="GO" id="GO:0042301">
    <property type="term" value="F:phosphate ion binding"/>
    <property type="evidence" value="ECO:0007669"/>
    <property type="project" value="UniProtKB-UniRule"/>
</dbReference>
<keyword evidence="2 4" id="KW-0813">Transport</keyword>
<organism evidence="6 7">
    <name type="scientific">Desulfobotulus alkaliphilus</name>
    <dbReference type="NCBI Taxonomy" id="622671"/>
    <lineage>
        <taxon>Bacteria</taxon>
        <taxon>Pseudomonadati</taxon>
        <taxon>Thermodesulfobacteriota</taxon>
        <taxon>Desulfobacteria</taxon>
        <taxon>Desulfobacterales</taxon>
        <taxon>Desulfobacteraceae</taxon>
        <taxon>Desulfobotulus</taxon>
    </lineage>
</organism>
<gene>
    <name evidence="6" type="ORF">LZ24_01923</name>
</gene>
<feature type="domain" description="PBP" evidence="5">
    <location>
        <begin position="26"/>
        <end position="256"/>
    </location>
</feature>
<reference evidence="6 7" key="1">
    <citation type="submission" date="2019-07" db="EMBL/GenBank/DDBJ databases">
        <title>Genome sequencing of 100 strains of the haloalkaliphilic chemolithoautotrophic sulfur-oxidizing bacterium Thioalkalivibrio.</title>
        <authorList>
            <person name="Muyzer G."/>
        </authorList>
    </citation>
    <scope>NUCLEOTIDE SEQUENCE [LARGE SCALE GENOMIC DNA]</scope>
    <source>
        <strain evidence="6 7">ASO4-4</strain>
    </source>
</reference>
<comment type="similarity">
    <text evidence="1 4">Belongs to the PstS family.</text>
</comment>
<comment type="caution">
    <text evidence="6">The sequence shown here is derived from an EMBL/GenBank/DDBJ whole genome shotgun (WGS) entry which is preliminary data.</text>
</comment>
<dbReference type="NCBIfam" id="TIGR02136">
    <property type="entry name" value="ptsS_2"/>
    <property type="match status" value="1"/>
</dbReference>
<dbReference type="InterPro" id="IPR011862">
    <property type="entry name" value="Phos-bd"/>
</dbReference>
<keyword evidence="7" id="KW-1185">Reference proteome</keyword>
<keyword evidence="3 4" id="KW-0732">Signal</keyword>
<dbReference type="RefSeq" id="WP_246118570.1">
    <property type="nucleotide sequence ID" value="NZ_VLLC01000013.1"/>
</dbReference>
<dbReference type="AlphaFoldDB" id="A0A562RTK1"/>
<dbReference type="PANTHER" id="PTHR30570">
    <property type="entry name" value="PERIPLASMIC PHOSPHATE BINDING COMPONENT OF PHOSPHATE ABC TRANSPORTER"/>
    <property type="match status" value="1"/>
</dbReference>
<dbReference type="CDD" id="cd13653">
    <property type="entry name" value="PBP2_phosphate_like_1"/>
    <property type="match status" value="1"/>
</dbReference>
<comment type="function">
    <text evidence="4">Involved in the system for phosphate transport across the cytoplasmic membrane.</text>
</comment>
<dbReference type="PANTHER" id="PTHR30570:SF1">
    <property type="entry name" value="PHOSPHATE-BINDING PROTEIN PSTS"/>
    <property type="match status" value="1"/>
</dbReference>
<proteinExistence type="inferred from homology"/>
<dbReference type="EMBL" id="VLLC01000013">
    <property type="protein sequence ID" value="TWI71650.1"/>
    <property type="molecule type" value="Genomic_DNA"/>
</dbReference>
<accession>A0A562RTK1</accession>
<feature type="chain" id="PRO_5027135003" description="Phosphate-binding protein" evidence="4">
    <location>
        <begin position="25"/>
        <end position="271"/>
    </location>
</feature>
<dbReference type="Proteomes" id="UP000318307">
    <property type="component" value="Unassembled WGS sequence"/>
</dbReference>
<dbReference type="Gene3D" id="3.40.190.10">
    <property type="entry name" value="Periplasmic binding protein-like II"/>
    <property type="match status" value="2"/>
</dbReference>
<dbReference type="Pfam" id="PF12849">
    <property type="entry name" value="PBP_like_2"/>
    <property type="match status" value="1"/>
</dbReference>
<dbReference type="InterPro" id="IPR050811">
    <property type="entry name" value="Phosphate_ABC_transporter"/>
</dbReference>
<evidence type="ECO:0000259" key="5">
    <source>
        <dbReference type="Pfam" id="PF12849"/>
    </source>
</evidence>
<evidence type="ECO:0000256" key="3">
    <source>
        <dbReference type="ARBA" id="ARBA00022729"/>
    </source>
</evidence>
<dbReference type="SUPFAM" id="SSF53850">
    <property type="entry name" value="Periplasmic binding protein-like II"/>
    <property type="match status" value="1"/>
</dbReference>
<evidence type="ECO:0000313" key="6">
    <source>
        <dbReference type="EMBL" id="TWI71650.1"/>
    </source>
</evidence>
<name>A0A562RTK1_9BACT</name>
<keyword evidence="4" id="KW-0592">Phosphate transport</keyword>
<evidence type="ECO:0000256" key="1">
    <source>
        <dbReference type="ARBA" id="ARBA00008725"/>
    </source>
</evidence>
<dbReference type="GO" id="GO:0006817">
    <property type="term" value="P:phosphate ion transport"/>
    <property type="evidence" value="ECO:0007669"/>
    <property type="project" value="UniProtKB-UniRule"/>
</dbReference>
<feature type="signal peptide" evidence="4">
    <location>
        <begin position="1"/>
        <end position="24"/>
    </location>
</feature>
<evidence type="ECO:0000256" key="4">
    <source>
        <dbReference type="RuleBase" id="RU367119"/>
    </source>
</evidence>
<protein>
    <recommendedName>
        <fullName evidence="4">Phosphate-binding protein</fullName>
    </recommendedName>
</protein>
<evidence type="ECO:0000313" key="7">
    <source>
        <dbReference type="Proteomes" id="UP000318307"/>
    </source>
</evidence>
<dbReference type="InterPro" id="IPR024370">
    <property type="entry name" value="PBP_domain"/>
</dbReference>
<sequence>MLRKAGLFFAALAFLCMGSGAAFAERLSINGSTTVLPAAQKLAEAFMKVRPDVAVSVAGGGSGNGIRAIVDGTSHVGNSSRFIRSSEVKMAVERNTYPVPFRIALDCIVPVVHPDNPVTNLTLDQLRDMYTGKIRNWKEVGGKDMRVVVVSRDSSSGTFETWGDLVMNKQRVVPSALTVPSNGGLVQAVTTTPGAIGYIALGYVNQDVKMVSVDGVMGSEENTISGRYPISRPLFMFTRGWPEGVTLDFINFVFSRKGQEAVRASGSIPVY</sequence>